<feature type="domain" description="Beta-lactamase class A catalytic" evidence="1">
    <location>
        <begin position="2"/>
        <end position="171"/>
    </location>
</feature>
<dbReference type="SUPFAM" id="SSF56601">
    <property type="entry name" value="beta-lactamase/transpeptidase-like"/>
    <property type="match status" value="1"/>
</dbReference>
<comment type="caution">
    <text evidence="2">The sequence shown here is derived from an EMBL/GenBank/DDBJ whole genome shotgun (WGS) entry which is preliminary data.</text>
</comment>
<dbReference type="GO" id="GO:0030655">
    <property type="term" value="P:beta-lactam antibiotic catabolic process"/>
    <property type="evidence" value="ECO:0007669"/>
    <property type="project" value="InterPro"/>
</dbReference>
<evidence type="ECO:0000259" key="1">
    <source>
        <dbReference type="Pfam" id="PF13354"/>
    </source>
</evidence>
<organism evidence="2">
    <name type="scientific">bioreactor metagenome</name>
    <dbReference type="NCBI Taxonomy" id="1076179"/>
    <lineage>
        <taxon>unclassified sequences</taxon>
        <taxon>metagenomes</taxon>
        <taxon>ecological metagenomes</taxon>
    </lineage>
</organism>
<proteinExistence type="predicted"/>
<gene>
    <name evidence="2" type="ORF">SDC9_133569</name>
</gene>
<name>A0A645DAK6_9ZZZZ</name>
<sequence>MVLMPLMDRVSKGTVDLNEMVPYLPEDFTHGTGAIKYYDLSKPGLAFSLRTLVQFAAVNSDNIAFRMLWRFLGKEEVYTYYEEVIGHETNHDELETSAADAAKIMKLLYYSEGEHYEVLRHHLKNSLYPILIAELLPHGITAHKVGFYEGNIHDTAIVYGPSGDYLLSIYTDMLLDGYDTIAALSLKIYDFKNAPSP</sequence>
<accession>A0A645DAK6</accession>
<dbReference type="AlphaFoldDB" id="A0A645DAK6"/>
<dbReference type="Pfam" id="PF13354">
    <property type="entry name" value="Beta-lactamase2"/>
    <property type="match status" value="1"/>
</dbReference>
<dbReference type="InterPro" id="IPR045155">
    <property type="entry name" value="Beta-lactam_cat"/>
</dbReference>
<dbReference type="InterPro" id="IPR012338">
    <property type="entry name" value="Beta-lactam/transpept-like"/>
</dbReference>
<dbReference type="GO" id="GO:0008800">
    <property type="term" value="F:beta-lactamase activity"/>
    <property type="evidence" value="ECO:0007669"/>
    <property type="project" value="InterPro"/>
</dbReference>
<evidence type="ECO:0000313" key="2">
    <source>
        <dbReference type="EMBL" id="MPM86480.1"/>
    </source>
</evidence>
<protein>
    <recommendedName>
        <fullName evidence="1">Beta-lactamase class A catalytic domain-containing protein</fullName>
    </recommendedName>
</protein>
<dbReference type="EMBL" id="VSSQ01034509">
    <property type="protein sequence ID" value="MPM86480.1"/>
    <property type="molecule type" value="Genomic_DNA"/>
</dbReference>
<reference evidence="2" key="1">
    <citation type="submission" date="2019-08" db="EMBL/GenBank/DDBJ databases">
        <authorList>
            <person name="Kucharzyk K."/>
            <person name="Murdoch R.W."/>
            <person name="Higgins S."/>
            <person name="Loffler F."/>
        </authorList>
    </citation>
    <scope>NUCLEOTIDE SEQUENCE</scope>
</reference>
<dbReference type="Gene3D" id="3.40.710.10">
    <property type="entry name" value="DD-peptidase/beta-lactamase superfamily"/>
    <property type="match status" value="1"/>
</dbReference>